<sequence length="413" mass="48030">CLQSLSFRSMDARRQDIALAHSGTCDWLFETCAFQCWRDRSRLSQHNGVFWIKGNPGTGKSTLMKHILEHCQHNLEGYTVVSHFFNARGDPSEKTALGMLRSLIYQLITETAIYERFIHLFREKQQKHGPREWEWRDSELKRFLRDEIKCRQSEPHVLLIDALDECSPAHVRDVVGFLEDLSIESTRAEGSLNICLSSRHYPHISMATHQELVVEKMAEHNKDISRYIRDKLTKRNAEIEHSMLEKASGIFMWVVLVVTMLNKAYDEGKVEGMHRKLREVPSDLEEMFKMLLSTENPDKHETVLMLQWVLFARRPLKPEELYYAMLAGTSPDDLGARDWSRITPNDIRRRITNSSRGLIEFRQSQYNPLEVTAQFIHESVNDFLLRNQRLQELDSTLGSNSVGISHERLKGCC</sequence>
<accession>A0A1J7JBX1</accession>
<dbReference type="InterPro" id="IPR027417">
    <property type="entry name" value="P-loop_NTPase"/>
</dbReference>
<dbReference type="OrthoDB" id="194358at2759"/>
<name>A0A1J7JBX1_9PEZI</name>
<reference evidence="3 4" key="1">
    <citation type="submission" date="2016-10" db="EMBL/GenBank/DDBJ databases">
        <title>Draft genome sequence of Coniochaeta ligniaria NRRL30616, a lignocellulolytic fungus for bioabatement of inhibitors in plant biomass hydrolysates.</title>
        <authorList>
            <consortium name="DOE Joint Genome Institute"/>
            <person name="Jimenez D.J."/>
            <person name="Hector R.E."/>
            <person name="Riley R."/>
            <person name="Sun H."/>
            <person name="Grigoriev I.V."/>
            <person name="Van Elsas J.D."/>
            <person name="Nichols N.N."/>
        </authorList>
    </citation>
    <scope>NUCLEOTIDE SEQUENCE [LARGE SCALE GENOMIC DNA]</scope>
    <source>
        <strain evidence="3 4">NRRL 30616</strain>
    </source>
</reference>
<dbReference type="PANTHER" id="PTHR10039">
    <property type="entry name" value="AMELOGENIN"/>
    <property type="match status" value="1"/>
</dbReference>
<dbReference type="AlphaFoldDB" id="A0A1J7JBX1"/>
<evidence type="ECO:0000313" key="3">
    <source>
        <dbReference type="EMBL" id="OIW26740.1"/>
    </source>
</evidence>
<feature type="domain" description="Nephrocystin 3-like N-terminal" evidence="2">
    <location>
        <begin position="23"/>
        <end position="199"/>
    </location>
</feature>
<evidence type="ECO:0000313" key="4">
    <source>
        <dbReference type="Proteomes" id="UP000182658"/>
    </source>
</evidence>
<dbReference type="Gene3D" id="3.40.50.300">
    <property type="entry name" value="P-loop containing nucleotide triphosphate hydrolases"/>
    <property type="match status" value="1"/>
</dbReference>
<dbReference type="SUPFAM" id="SSF52540">
    <property type="entry name" value="P-loop containing nucleoside triphosphate hydrolases"/>
    <property type="match status" value="1"/>
</dbReference>
<dbReference type="STRING" id="1408157.A0A1J7JBX1"/>
<proteinExistence type="predicted"/>
<protein>
    <recommendedName>
        <fullName evidence="2">Nephrocystin 3-like N-terminal domain-containing protein</fullName>
    </recommendedName>
</protein>
<dbReference type="InParanoid" id="A0A1J7JBX1"/>
<dbReference type="EMBL" id="KV875100">
    <property type="protein sequence ID" value="OIW26740.1"/>
    <property type="molecule type" value="Genomic_DNA"/>
</dbReference>
<evidence type="ECO:0000256" key="1">
    <source>
        <dbReference type="ARBA" id="ARBA00022737"/>
    </source>
</evidence>
<feature type="non-terminal residue" evidence="3">
    <location>
        <position position="1"/>
    </location>
</feature>
<organism evidence="3 4">
    <name type="scientific">Coniochaeta ligniaria NRRL 30616</name>
    <dbReference type="NCBI Taxonomy" id="1408157"/>
    <lineage>
        <taxon>Eukaryota</taxon>
        <taxon>Fungi</taxon>
        <taxon>Dikarya</taxon>
        <taxon>Ascomycota</taxon>
        <taxon>Pezizomycotina</taxon>
        <taxon>Sordariomycetes</taxon>
        <taxon>Sordariomycetidae</taxon>
        <taxon>Coniochaetales</taxon>
        <taxon>Coniochaetaceae</taxon>
        <taxon>Coniochaeta</taxon>
    </lineage>
</organism>
<keyword evidence="4" id="KW-1185">Reference proteome</keyword>
<dbReference type="Pfam" id="PF24883">
    <property type="entry name" value="NPHP3_N"/>
    <property type="match status" value="1"/>
</dbReference>
<feature type="non-terminal residue" evidence="3">
    <location>
        <position position="413"/>
    </location>
</feature>
<keyword evidence="1" id="KW-0677">Repeat</keyword>
<dbReference type="InterPro" id="IPR056884">
    <property type="entry name" value="NPHP3-like_N"/>
</dbReference>
<dbReference type="PANTHER" id="PTHR10039:SF5">
    <property type="entry name" value="NACHT DOMAIN-CONTAINING PROTEIN"/>
    <property type="match status" value="1"/>
</dbReference>
<dbReference type="Proteomes" id="UP000182658">
    <property type="component" value="Unassembled WGS sequence"/>
</dbReference>
<evidence type="ECO:0000259" key="2">
    <source>
        <dbReference type="Pfam" id="PF24883"/>
    </source>
</evidence>
<gene>
    <name evidence="3" type="ORF">CONLIGDRAFT_562213</name>
</gene>